<gene>
    <name evidence="4" type="primary">Aste57867_15404</name>
    <name evidence="3" type="ORF">As57867_015348</name>
    <name evidence="4" type="ORF">ASTE57867_15404</name>
</gene>
<dbReference type="AlphaFoldDB" id="A0A485L316"/>
<dbReference type="Proteomes" id="UP000332933">
    <property type="component" value="Unassembled WGS sequence"/>
</dbReference>
<dbReference type="EMBL" id="VJMH01005676">
    <property type="protein sequence ID" value="KAF0693641.1"/>
    <property type="molecule type" value="Genomic_DNA"/>
</dbReference>
<dbReference type="PROSITE" id="PS50231">
    <property type="entry name" value="RICIN_B_LECTIN"/>
    <property type="match status" value="1"/>
</dbReference>
<evidence type="ECO:0000313" key="4">
    <source>
        <dbReference type="EMBL" id="VFT92207.1"/>
    </source>
</evidence>
<feature type="domain" description="Ricin B lectin" evidence="2">
    <location>
        <begin position="184"/>
        <end position="306"/>
    </location>
</feature>
<evidence type="ECO:0000259" key="2">
    <source>
        <dbReference type="SMART" id="SM00458"/>
    </source>
</evidence>
<evidence type="ECO:0000313" key="5">
    <source>
        <dbReference type="Proteomes" id="UP000332933"/>
    </source>
</evidence>
<accession>A0A485L316</accession>
<proteinExistence type="predicted"/>
<dbReference type="Pfam" id="PF00652">
    <property type="entry name" value="Ricin_B_lectin"/>
    <property type="match status" value="1"/>
</dbReference>
<dbReference type="EMBL" id="CAADRA010005697">
    <property type="protein sequence ID" value="VFT92207.1"/>
    <property type="molecule type" value="Genomic_DNA"/>
</dbReference>
<evidence type="ECO:0000313" key="3">
    <source>
        <dbReference type="EMBL" id="KAF0693641.1"/>
    </source>
</evidence>
<feature type="region of interest" description="Disordered" evidence="1">
    <location>
        <begin position="57"/>
        <end position="78"/>
    </location>
</feature>
<dbReference type="SUPFAM" id="SSF50370">
    <property type="entry name" value="Ricin B-like lectins"/>
    <property type="match status" value="1"/>
</dbReference>
<reference evidence="4 5" key="1">
    <citation type="submission" date="2019-03" db="EMBL/GenBank/DDBJ databases">
        <authorList>
            <person name="Gaulin E."/>
            <person name="Dumas B."/>
        </authorList>
    </citation>
    <scope>NUCLEOTIDE SEQUENCE [LARGE SCALE GENOMIC DNA]</scope>
    <source>
        <strain evidence="4">CBS 568.67</strain>
    </source>
</reference>
<protein>
    <submittedName>
        <fullName evidence="4">Aste57867_15404 protein</fullName>
    </submittedName>
</protein>
<organism evidence="4 5">
    <name type="scientific">Aphanomyces stellatus</name>
    <dbReference type="NCBI Taxonomy" id="120398"/>
    <lineage>
        <taxon>Eukaryota</taxon>
        <taxon>Sar</taxon>
        <taxon>Stramenopiles</taxon>
        <taxon>Oomycota</taxon>
        <taxon>Saprolegniomycetes</taxon>
        <taxon>Saprolegniales</taxon>
        <taxon>Verrucalvaceae</taxon>
        <taxon>Aphanomyces</taxon>
    </lineage>
</organism>
<dbReference type="SMART" id="SM00458">
    <property type="entry name" value="RICIN"/>
    <property type="match status" value="1"/>
</dbReference>
<dbReference type="InterPro" id="IPR000772">
    <property type="entry name" value="Ricin_B_lectin"/>
</dbReference>
<dbReference type="Gene3D" id="2.80.10.50">
    <property type="match status" value="1"/>
</dbReference>
<sequence length="308" mass="33886">MQRSWPHAVCCVNPAFACTYVSDYLSLCLENRTTRQPRTTNIPDETVTSMATLTIRTPSPVPTTEEPEKTLTKTPTLAPRPTVDPKFDCSDQVKGVVSNAFYNCASAYMRLGFVALADDLTNRTTNARATIYDGKYGPPCDPLALLMIDPAHACYYSIMMPAAQLDPHGVGHPDRKDTTSPVYRSRYGFFVYDNLTAQTYNGTYAINATISTFSGQSQRFAYHVAHRSLVNQATQACLAPNEDTSMVSAVDCDEADANQRWTLHVEHKAISHDASGLCMEVEAVPASSVSLKPCHRGNPHQYMTAKLT</sequence>
<evidence type="ECO:0000256" key="1">
    <source>
        <dbReference type="SAM" id="MobiDB-lite"/>
    </source>
</evidence>
<name>A0A485L316_9STRA</name>
<dbReference type="InterPro" id="IPR035992">
    <property type="entry name" value="Ricin_B-like_lectins"/>
</dbReference>
<reference evidence="3" key="2">
    <citation type="submission" date="2019-06" db="EMBL/GenBank/DDBJ databases">
        <title>Genomics analysis of Aphanomyces spp. identifies a new class of oomycete effector associated with host adaptation.</title>
        <authorList>
            <person name="Gaulin E."/>
        </authorList>
    </citation>
    <scope>NUCLEOTIDE SEQUENCE</scope>
    <source>
        <strain evidence="3">CBS 578.67</strain>
    </source>
</reference>
<keyword evidence="5" id="KW-1185">Reference proteome</keyword>